<sequence length="87" mass="10115">MCWRILTRLAGLLKIALAYAELGYDDVAYAPYWSRMWTFQEYYLPEKLSLCMCEGLQLDRQGLPRSSSLLYIQRVYVSKVFGAIPIP</sequence>
<evidence type="ECO:0008006" key="4">
    <source>
        <dbReference type="Google" id="ProtNLM"/>
    </source>
</evidence>
<reference evidence="3" key="1">
    <citation type="journal article" date="2017" name="Genome Biol.">
        <title>Comparative genomics reveals high biological diversity and specific adaptations in the industrially and medically important fungal genus Aspergillus.</title>
        <authorList>
            <person name="de Vries R.P."/>
            <person name="Riley R."/>
            <person name="Wiebenga A."/>
            <person name="Aguilar-Osorio G."/>
            <person name="Amillis S."/>
            <person name="Uchima C.A."/>
            <person name="Anderluh G."/>
            <person name="Asadollahi M."/>
            <person name="Askin M."/>
            <person name="Barry K."/>
            <person name="Battaglia E."/>
            <person name="Bayram O."/>
            <person name="Benocci T."/>
            <person name="Braus-Stromeyer S.A."/>
            <person name="Caldana C."/>
            <person name="Canovas D."/>
            <person name="Cerqueira G.C."/>
            <person name="Chen F."/>
            <person name="Chen W."/>
            <person name="Choi C."/>
            <person name="Clum A."/>
            <person name="Dos Santos R.A."/>
            <person name="Damasio A.R."/>
            <person name="Diallinas G."/>
            <person name="Emri T."/>
            <person name="Fekete E."/>
            <person name="Flipphi M."/>
            <person name="Freyberg S."/>
            <person name="Gallo A."/>
            <person name="Gournas C."/>
            <person name="Habgood R."/>
            <person name="Hainaut M."/>
            <person name="Harispe M.L."/>
            <person name="Henrissat B."/>
            <person name="Hilden K.S."/>
            <person name="Hope R."/>
            <person name="Hossain A."/>
            <person name="Karabika E."/>
            <person name="Karaffa L."/>
            <person name="Karanyi Z."/>
            <person name="Krasevec N."/>
            <person name="Kuo A."/>
            <person name="Kusch H."/>
            <person name="LaButti K."/>
            <person name="Lagendijk E.L."/>
            <person name="Lapidus A."/>
            <person name="Levasseur A."/>
            <person name="Lindquist E."/>
            <person name="Lipzen A."/>
            <person name="Logrieco A.F."/>
            <person name="MacCabe A."/>
            <person name="Maekelae M.R."/>
            <person name="Malavazi I."/>
            <person name="Melin P."/>
            <person name="Meyer V."/>
            <person name="Mielnichuk N."/>
            <person name="Miskei M."/>
            <person name="Molnar A.P."/>
            <person name="Mule G."/>
            <person name="Ngan C.Y."/>
            <person name="Orejas M."/>
            <person name="Orosz E."/>
            <person name="Ouedraogo J.P."/>
            <person name="Overkamp K.M."/>
            <person name="Park H.-S."/>
            <person name="Perrone G."/>
            <person name="Piumi F."/>
            <person name="Punt P.J."/>
            <person name="Ram A.F."/>
            <person name="Ramon A."/>
            <person name="Rauscher S."/>
            <person name="Record E."/>
            <person name="Riano-Pachon D.M."/>
            <person name="Robert V."/>
            <person name="Roehrig J."/>
            <person name="Ruller R."/>
            <person name="Salamov A."/>
            <person name="Salih N.S."/>
            <person name="Samson R.A."/>
            <person name="Sandor E."/>
            <person name="Sanguinetti M."/>
            <person name="Schuetze T."/>
            <person name="Sepcic K."/>
            <person name="Shelest E."/>
            <person name="Sherlock G."/>
            <person name="Sophianopoulou V."/>
            <person name="Squina F.M."/>
            <person name="Sun H."/>
            <person name="Susca A."/>
            <person name="Todd R.B."/>
            <person name="Tsang A."/>
            <person name="Unkles S.E."/>
            <person name="van de Wiele N."/>
            <person name="van Rossen-Uffink D."/>
            <person name="Oliveira J.V."/>
            <person name="Vesth T.C."/>
            <person name="Visser J."/>
            <person name="Yu J.-H."/>
            <person name="Zhou M."/>
            <person name="Andersen M.R."/>
            <person name="Archer D.B."/>
            <person name="Baker S.E."/>
            <person name="Benoit I."/>
            <person name="Brakhage A.A."/>
            <person name="Braus G.H."/>
            <person name="Fischer R."/>
            <person name="Frisvad J.C."/>
            <person name="Goldman G.H."/>
            <person name="Houbraken J."/>
            <person name="Oakley B."/>
            <person name="Pocsi I."/>
            <person name="Scazzocchio C."/>
            <person name="Seiboth B."/>
            <person name="vanKuyk P.A."/>
            <person name="Wortman J."/>
            <person name="Dyer P.S."/>
            <person name="Grigoriev I.V."/>
        </authorList>
    </citation>
    <scope>NUCLEOTIDE SEQUENCE [LARGE SCALE GENOMIC DNA]</scope>
    <source>
        <strain evidence="3">DTO 134E9</strain>
    </source>
</reference>
<keyword evidence="1" id="KW-0732">Signal</keyword>
<accession>A0A1L9R7D1</accession>
<dbReference type="OrthoDB" id="4850726at2759"/>
<proteinExistence type="predicted"/>
<dbReference type="EMBL" id="KV878216">
    <property type="protein sequence ID" value="OJJ30804.1"/>
    <property type="molecule type" value="Genomic_DNA"/>
</dbReference>
<dbReference type="Proteomes" id="UP000184383">
    <property type="component" value="Unassembled WGS sequence"/>
</dbReference>
<evidence type="ECO:0000256" key="1">
    <source>
        <dbReference type="SAM" id="SignalP"/>
    </source>
</evidence>
<dbReference type="GeneID" id="63754739"/>
<name>A0A1L9R7D1_ASPWE</name>
<gene>
    <name evidence="2" type="ORF">ASPWEDRAFT_672421</name>
</gene>
<evidence type="ECO:0000313" key="2">
    <source>
        <dbReference type="EMBL" id="OJJ30804.1"/>
    </source>
</evidence>
<evidence type="ECO:0000313" key="3">
    <source>
        <dbReference type="Proteomes" id="UP000184383"/>
    </source>
</evidence>
<keyword evidence="3" id="KW-1185">Reference proteome</keyword>
<dbReference type="VEuPathDB" id="FungiDB:ASPWEDRAFT_672421"/>
<organism evidence="2 3">
    <name type="scientific">Aspergillus wentii DTO 134E9</name>
    <dbReference type="NCBI Taxonomy" id="1073089"/>
    <lineage>
        <taxon>Eukaryota</taxon>
        <taxon>Fungi</taxon>
        <taxon>Dikarya</taxon>
        <taxon>Ascomycota</taxon>
        <taxon>Pezizomycotina</taxon>
        <taxon>Eurotiomycetes</taxon>
        <taxon>Eurotiomycetidae</taxon>
        <taxon>Eurotiales</taxon>
        <taxon>Aspergillaceae</taxon>
        <taxon>Aspergillus</taxon>
        <taxon>Aspergillus subgen. Cremei</taxon>
    </lineage>
</organism>
<protein>
    <recommendedName>
        <fullName evidence="4">Heterokaryon incompatibility domain-containing protein</fullName>
    </recommendedName>
</protein>
<feature type="signal peptide" evidence="1">
    <location>
        <begin position="1"/>
        <end position="20"/>
    </location>
</feature>
<feature type="chain" id="PRO_5009887432" description="Heterokaryon incompatibility domain-containing protein" evidence="1">
    <location>
        <begin position="21"/>
        <end position="87"/>
    </location>
</feature>
<dbReference type="RefSeq" id="XP_040684481.1">
    <property type="nucleotide sequence ID" value="XM_040838891.1"/>
</dbReference>
<dbReference type="AlphaFoldDB" id="A0A1L9R7D1"/>